<gene>
    <name evidence="3" type="ORF">A6D92_18670</name>
</gene>
<keyword evidence="1" id="KW-1003">Cell membrane</keyword>
<protein>
    <submittedName>
        <fullName evidence="3">Small basic protein</fullName>
    </submittedName>
</protein>
<dbReference type="Pfam" id="PF06947">
    <property type="entry name" value="DUF1290"/>
    <property type="match status" value="1"/>
</dbReference>
<organism evidence="3 4">
    <name type="scientific">Symbiobacterium thermophilum</name>
    <dbReference type="NCBI Taxonomy" id="2734"/>
    <lineage>
        <taxon>Bacteria</taxon>
        <taxon>Bacillati</taxon>
        <taxon>Bacillota</taxon>
        <taxon>Clostridia</taxon>
        <taxon>Eubacteriales</taxon>
        <taxon>Symbiobacteriaceae</taxon>
        <taxon>Symbiobacterium</taxon>
    </lineage>
</organism>
<dbReference type="GO" id="GO:0005886">
    <property type="term" value="C:plasma membrane"/>
    <property type="evidence" value="ECO:0007669"/>
    <property type="project" value="UniProtKB-SubCell"/>
</dbReference>
<dbReference type="PIRSF" id="PIRSF018579">
    <property type="entry name" value="Sbp"/>
    <property type="match status" value="1"/>
</dbReference>
<evidence type="ECO:0000313" key="3">
    <source>
        <dbReference type="EMBL" id="OTA40367.1"/>
    </source>
</evidence>
<comment type="caution">
    <text evidence="3">The sequence shown here is derived from an EMBL/GenBank/DDBJ whole genome shotgun (WGS) entry which is preliminary data.</text>
</comment>
<evidence type="ECO:0000256" key="1">
    <source>
        <dbReference type="PIRNR" id="PIRNR018579"/>
    </source>
</evidence>
<keyword evidence="1 2" id="KW-0472">Membrane</keyword>
<comment type="similarity">
    <text evidence="1">Belongs to the sbp family.</text>
</comment>
<comment type="subcellular location">
    <subcellularLocation>
        <location evidence="1">Cell membrane</location>
        <topology evidence="1">Multi-pass membrane protein</topology>
    </subcellularLocation>
</comment>
<feature type="transmembrane region" description="Helical" evidence="2">
    <location>
        <begin position="56"/>
        <end position="74"/>
    </location>
</feature>
<keyword evidence="2" id="KW-1133">Transmembrane helix</keyword>
<feature type="transmembrane region" description="Helical" evidence="2">
    <location>
        <begin position="29"/>
        <end position="49"/>
    </location>
</feature>
<dbReference type="Proteomes" id="UP000194267">
    <property type="component" value="Unassembled WGS sequence"/>
</dbReference>
<dbReference type="EMBL" id="LWLV01001937">
    <property type="protein sequence ID" value="OTA40367.1"/>
    <property type="molecule type" value="Genomic_DNA"/>
</dbReference>
<feature type="transmembrane region" description="Helical" evidence="2">
    <location>
        <begin position="86"/>
        <end position="107"/>
    </location>
</feature>
<dbReference type="AlphaFoldDB" id="A0A1Y2T3X8"/>
<keyword evidence="1 2" id="KW-0812">Transmembrane</keyword>
<proteinExistence type="inferred from homology"/>
<reference evidence="4" key="1">
    <citation type="submission" date="2016-04" db="EMBL/GenBank/DDBJ databases">
        <authorList>
            <person name="Antunes L.P."/>
            <person name="Martins L.F."/>
            <person name="Pereira R.V."/>
            <person name="Thomas A.M."/>
            <person name="Barbosa D."/>
            <person name="Nascimento L."/>
            <person name="Silva G.M."/>
            <person name="Condomitti G.W."/>
            <person name="Digiampietri L.A."/>
            <person name="Lombardi K.C."/>
            <person name="Ramos P.L."/>
            <person name="Quaggio R.B."/>
            <person name="Oliveira J.C."/>
            <person name="Pascon R.C."/>
            <person name="Cruz J.B."/>
            <person name="Silva A.M."/>
            <person name="Setubal J.C."/>
        </authorList>
    </citation>
    <scope>NUCLEOTIDE SEQUENCE [LARGE SCALE GENOMIC DNA]</scope>
</reference>
<evidence type="ECO:0000256" key="2">
    <source>
        <dbReference type="SAM" id="Phobius"/>
    </source>
</evidence>
<sequence>MWIIIVGFIAGILIGILSPFTLPVAYARYLSIAVVAALDTAFGGLRASLEGTYDNAIFITGFFTNALLAAGLVYLGDRIGVDNLYIAGVVAMGIRMFQNLGIIRRLLLKRWGLLHRDEENLQHGGLHD</sequence>
<evidence type="ECO:0000313" key="4">
    <source>
        <dbReference type="Proteomes" id="UP000194267"/>
    </source>
</evidence>
<dbReference type="InterPro" id="IPR009709">
    <property type="entry name" value="DUF1290"/>
</dbReference>
<accession>A0A1Y2T3X8</accession>
<name>A0A1Y2T3X8_SYMTR</name>